<sequence>MPAVHFEVGPIVSPMSMALSIWDAFLYGSGLLLAFSLYNRYAKKSGLPLPPGPPKWPVLGHYLDFPSSAEWESFHSWSKEYKSDIIHLNVFGVSIVILNSVKTISDLMEKRSSIYSGRPKFTLINKYMGFGWLLPFVPFGAALKERRRVFQRYFQSKTFKETLQSQTSLHVHRLLLQLLDSPDSYMEHIKHFVGGILHSVTYGTDKQSNVHYVNLAEDVTDALSGSAIPISGLIDVIPWALPILAPIWRGLPFNKTPAEWKDLVYQSRDEPFLKTKKMIAEGNAEDSFVSWSLENMDRSSKSDIAEQELAIKDIAGVVFVGGSSTSKAVLYSFFLAMMCFPDAQRKAQEELDRVIGRERLPEPQDEPFLPYISAIVKEVQRWHPPGPMGIPHFLEQDDEYNGYRIPGQSLIIGNAWALLNDEWEYPDPRNFLPERFLKDGKPDPSVRDPADFGFGFGRRVCPGAHIALATIWLSVASILSTFTISKDVDENGEIIEPTMEYQAGVTHQPVPFKCTIKARHDRTGSLI</sequence>
<evidence type="ECO:0008006" key="14">
    <source>
        <dbReference type="Google" id="ProtNLM"/>
    </source>
</evidence>
<reference evidence="13" key="1">
    <citation type="submission" date="2014-04" db="EMBL/GenBank/DDBJ databases">
        <title>Evolutionary Origins and Diversification of the Mycorrhizal Mutualists.</title>
        <authorList>
            <consortium name="DOE Joint Genome Institute"/>
            <consortium name="Mycorrhizal Genomics Consortium"/>
            <person name="Kohler A."/>
            <person name="Kuo A."/>
            <person name="Nagy L.G."/>
            <person name="Floudas D."/>
            <person name="Copeland A."/>
            <person name="Barry K.W."/>
            <person name="Cichocki N."/>
            <person name="Veneault-Fourrey C."/>
            <person name="LaButti K."/>
            <person name="Lindquist E.A."/>
            <person name="Lipzen A."/>
            <person name="Lundell T."/>
            <person name="Morin E."/>
            <person name="Murat C."/>
            <person name="Riley R."/>
            <person name="Ohm R."/>
            <person name="Sun H."/>
            <person name="Tunlid A."/>
            <person name="Henrissat B."/>
            <person name="Grigoriev I.V."/>
            <person name="Hibbett D.S."/>
            <person name="Martin F."/>
        </authorList>
    </citation>
    <scope>NUCLEOTIDE SEQUENCE [LARGE SCALE GENOMIC DNA]</scope>
    <source>
        <strain evidence="13">FD-334 SS-4</strain>
    </source>
</reference>
<keyword evidence="5 9" id="KW-0479">Metal-binding</keyword>
<gene>
    <name evidence="12" type="ORF">HYPSUDRAFT_1036249</name>
</gene>
<proteinExistence type="inferred from homology"/>
<comment type="cofactor">
    <cofactor evidence="1 9">
        <name>heme</name>
        <dbReference type="ChEBI" id="CHEBI:30413"/>
    </cofactor>
</comment>
<dbReference type="InterPro" id="IPR001128">
    <property type="entry name" value="Cyt_P450"/>
</dbReference>
<keyword evidence="11" id="KW-1133">Transmembrane helix</keyword>
<keyword evidence="6 10" id="KW-0560">Oxidoreductase</keyword>
<dbReference type="Proteomes" id="UP000054270">
    <property type="component" value="Unassembled WGS sequence"/>
</dbReference>
<feature type="transmembrane region" description="Helical" evidence="11">
    <location>
        <begin position="20"/>
        <end position="38"/>
    </location>
</feature>
<dbReference type="InterPro" id="IPR017972">
    <property type="entry name" value="Cyt_P450_CS"/>
</dbReference>
<dbReference type="STRING" id="945553.A0A0D2P7H3"/>
<evidence type="ECO:0000256" key="2">
    <source>
        <dbReference type="ARBA" id="ARBA00005179"/>
    </source>
</evidence>
<dbReference type="CDD" id="cd11065">
    <property type="entry name" value="CYP64-like"/>
    <property type="match status" value="1"/>
</dbReference>
<dbReference type="PRINTS" id="PR00463">
    <property type="entry name" value="EP450I"/>
</dbReference>
<accession>A0A0D2P7H3</accession>
<dbReference type="GO" id="GO:0016705">
    <property type="term" value="F:oxidoreductase activity, acting on paired donors, with incorporation or reduction of molecular oxygen"/>
    <property type="evidence" value="ECO:0007669"/>
    <property type="project" value="InterPro"/>
</dbReference>
<feature type="transmembrane region" description="Helical" evidence="11">
    <location>
        <begin position="124"/>
        <end position="143"/>
    </location>
</feature>
<evidence type="ECO:0000256" key="7">
    <source>
        <dbReference type="ARBA" id="ARBA00023004"/>
    </source>
</evidence>
<dbReference type="InterPro" id="IPR002401">
    <property type="entry name" value="Cyt_P450_E_grp-I"/>
</dbReference>
<dbReference type="OMA" id="DRHLNAT"/>
<dbReference type="PANTHER" id="PTHR46300">
    <property type="entry name" value="P450, PUTATIVE (EUROFUNG)-RELATED-RELATED"/>
    <property type="match status" value="1"/>
</dbReference>
<evidence type="ECO:0000256" key="6">
    <source>
        <dbReference type="ARBA" id="ARBA00023002"/>
    </source>
</evidence>
<dbReference type="Pfam" id="PF00067">
    <property type="entry name" value="p450"/>
    <property type="match status" value="1"/>
</dbReference>
<dbReference type="InterPro" id="IPR050364">
    <property type="entry name" value="Cytochrome_P450_fung"/>
</dbReference>
<evidence type="ECO:0000256" key="4">
    <source>
        <dbReference type="ARBA" id="ARBA00022617"/>
    </source>
</evidence>
<evidence type="ECO:0000256" key="5">
    <source>
        <dbReference type="ARBA" id="ARBA00022723"/>
    </source>
</evidence>
<dbReference type="PANTHER" id="PTHR46300:SF7">
    <property type="entry name" value="P450, PUTATIVE (EUROFUNG)-RELATED"/>
    <property type="match status" value="1"/>
</dbReference>
<feature type="binding site" description="axial binding residue" evidence="9">
    <location>
        <position position="461"/>
    </location>
    <ligand>
        <name>heme</name>
        <dbReference type="ChEBI" id="CHEBI:30413"/>
    </ligand>
    <ligandPart>
        <name>Fe</name>
        <dbReference type="ChEBI" id="CHEBI:18248"/>
    </ligandPart>
</feature>
<evidence type="ECO:0000256" key="11">
    <source>
        <dbReference type="SAM" id="Phobius"/>
    </source>
</evidence>
<keyword evidence="11" id="KW-0812">Transmembrane</keyword>
<name>A0A0D2P7H3_HYPSF</name>
<protein>
    <recommendedName>
        <fullName evidence="14">Cytochrome P450</fullName>
    </recommendedName>
</protein>
<dbReference type="GO" id="GO:0005506">
    <property type="term" value="F:iron ion binding"/>
    <property type="evidence" value="ECO:0007669"/>
    <property type="project" value="InterPro"/>
</dbReference>
<dbReference type="Gene3D" id="1.10.630.10">
    <property type="entry name" value="Cytochrome P450"/>
    <property type="match status" value="1"/>
</dbReference>
<dbReference type="AlphaFoldDB" id="A0A0D2P7H3"/>
<keyword evidence="8 10" id="KW-0503">Monooxygenase</keyword>
<organism evidence="12 13">
    <name type="scientific">Hypholoma sublateritium (strain FD-334 SS-4)</name>
    <dbReference type="NCBI Taxonomy" id="945553"/>
    <lineage>
        <taxon>Eukaryota</taxon>
        <taxon>Fungi</taxon>
        <taxon>Dikarya</taxon>
        <taxon>Basidiomycota</taxon>
        <taxon>Agaricomycotina</taxon>
        <taxon>Agaricomycetes</taxon>
        <taxon>Agaricomycetidae</taxon>
        <taxon>Agaricales</taxon>
        <taxon>Agaricineae</taxon>
        <taxon>Strophariaceae</taxon>
        <taxon>Hypholoma</taxon>
    </lineage>
</organism>
<evidence type="ECO:0000256" key="9">
    <source>
        <dbReference type="PIRSR" id="PIRSR602401-1"/>
    </source>
</evidence>
<evidence type="ECO:0000313" key="13">
    <source>
        <dbReference type="Proteomes" id="UP000054270"/>
    </source>
</evidence>
<dbReference type="InterPro" id="IPR036396">
    <property type="entry name" value="Cyt_P450_sf"/>
</dbReference>
<comment type="pathway">
    <text evidence="2">Secondary metabolite biosynthesis.</text>
</comment>
<dbReference type="SUPFAM" id="SSF48264">
    <property type="entry name" value="Cytochrome P450"/>
    <property type="match status" value="1"/>
</dbReference>
<evidence type="ECO:0000256" key="1">
    <source>
        <dbReference type="ARBA" id="ARBA00001971"/>
    </source>
</evidence>
<keyword evidence="4 9" id="KW-0349">Heme</keyword>
<dbReference type="PROSITE" id="PS00086">
    <property type="entry name" value="CYTOCHROME_P450"/>
    <property type="match status" value="1"/>
</dbReference>
<keyword evidence="13" id="KW-1185">Reference proteome</keyword>
<keyword evidence="7 9" id="KW-0408">Iron</keyword>
<dbReference type="GO" id="GO:0004497">
    <property type="term" value="F:monooxygenase activity"/>
    <property type="evidence" value="ECO:0007669"/>
    <property type="project" value="UniProtKB-KW"/>
</dbReference>
<evidence type="ECO:0000313" key="12">
    <source>
        <dbReference type="EMBL" id="KJA26914.1"/>
    </source>
</evidence>
<dbReference type="OrthoDB" id="2789670at2759"/>
<evidence type="ECO:0000256" key="10">
    <source>
        <dbReference type="RuleBase" id="RU000461"/>
    </source>
</evidence>
<dbReference type="GO" id="GO:0020037">
    <property type="term" value="F:heme binding"/>
    <property type="evidence" value="ECO:0007669"/>
    <property type="project" value="InterPro"/>
</dbReference>
<dbReference type="EMBL" id="KN817526">
    <property type="protein sequence ID" value="KJA26914.1"/>
    <property type="molecule type" value="Genomic_DNA"/>
</dbReference>
<keyword evidence="11" id="KW-0472">Membrane</keyword>
<evidence type="ECO:0000256" key="8">
    <source>
        <dbReference type="ARBA" id="ARBA00023033"/>
    </source>
</evidence>
<evidence type="ECO:0000256" key="3">
    <source>
        <dbReference type="ARBA" id="ARBA00010617"/>
    </source>
</evidence>
<comment type="similarity">
    <text evidence="3 10">Belongs to the cytochrome P450 family.</text>
</comment>